<dbReference type="KEGG" id="lrz:BJI69_03425"/>
<dbReference type="EMBL" id="CP017480">
    <property type="protein sequence ID" value="APG03047.1"/>
    <property type="molecule type" value="Genomic_DNA"/>
</dbReference>
<dbReference type="OrthoDB" id="9804204at2"/>
<evidence type="ECO:0000313" key="2">
    <source>
        <dbReference type="EMBL" id="APG03047.1"/>
    </source>
</evidence>
<dbReference type="PANTHER" id="PTHR38589:SF1">
    <property type="entry name" value="BLR0621 PROTEIN"/>
    <property type="match status" value="1"/>
</dbReference>
<evidence type="ECO:0000313" key="3">
    <source>
        <dbReference type="Proteomes" id="UP000182987"/>
    </source>
</evidence>
<dbReference type="AlphaFoldDB" id="A0A0G9HCU5"/>
<dbReference type="Proteomes" id="UP000182987">
    <property type="component" value="Chromosome"/>
</dbReference>
<sequence length="260" mass="28274">MLLRRFRTYSLGLVTLAVAATLCLAATASGFEAPAAWSVSRQMIVVTTDGWDANHGSLRTFERDGTTWKPVGAPADVTIGKHGSAWGVGLHPVQQDGPTKVEGDARSPAGIFRIGQAFGYAETNATALPYRGLTASDYCVDVTDSPYYNQVVDTRQVGEKAVAGATEPMRRDLHLNGDHAYRIGFVIEHNPEGRRGAGSCIFAHLWRSPTSPTAGCTAMTDETMEKLLAWLDPKKKPVFVLLPKAEYMRLRDAWNLPALL</sequence>
<dbReference type="GO" id="GO:0016740">
    <property type="term" value="F:transferase activity"/>
    <property type="evidence" value="ECO:0007669"/>
    <property type="project" value="InterPro"/>
</dbReference>
<gene>
    <name evidence="2" type="ORF">BJI69_03425</name>
</gene>
<dbReference type="PANTHER" id="PTHR38589">
    <property type="entry name" value="BLR0621 PROTEIN"/>
    <property type="match status" value="1"/>
</dbReference>
<accession>A0A0G9HCU5</accession>
<dbReference type="Pfam" id="PF03734">
    <property type="entry name" value="YkuD"/>
    <property type="match status" value="1"/>
</dbReference>
<proteinExistence type="predicted"/>
<organism evidence="2 3">
    <name type="scientific">Luteibacter rhizovicinus DSM 16549</name>
    <dbReference type="NCBI Taxonomy" id="1440763"/>
    <lineage>
        <taxon>Bacteria</taxon>
        <taxon>Pseudomonadati</taxon>
        <taxon>Pseudomonadota</taxon>
        <taxon>Gammaproteobacteria</taxon>
        <taxon>Lysobacterales</taxon>
        <taxon>Rhodanobacteraceae</taxon>
        <taxon>Luteibacter</taxon>
    </lineage>
</organism>
<dbReference type="STRING" id="1440763.BJI69_03425"/>
<feature type="domain" description="L,D-TPase catalytic" evidence="1">
    <location>
        <begin position="62"/>
        <end position="240"/>
    </location>
</feature>
<evidence type="ECO:0000259" key="1">
    <source>
        <dbReference type="Pfam" id="PF03734"/>
    </source>
</evidence>
<reference evidence="3" key="1">
    <citation type="submission" date="2016-09" db="EMBL/GenBank/DDBJ databases">
        <authorList>
            <person name="Lysoe E."/>
        </authorList>
    </citation>
    <scope>NUCLEOTIDE SEQUENCE [LARGE SCALE GENOMIC DNA]</scope>
    <source>
        <strain evidence="3">LJ96T</strain>
    </source>
</reference>
<dbReference type="RefSeq" id="WP_046968818.1">
    <property type="nucleotide sequence ID" value="NZ_CP017480.1"/>
</dbReference>
<dbReference type="PATRIC" id="fig|1440763.5.peg.3366"/>
<name>A0A0G9HCU5_9GAMM</name>
<dbReference type="InterPro" id="IPR005490">
    <property type="entry name" value="LD_TPept_cat_dom"/>
</dbReference>
<protein>
    <recommendedName>
        <fullName evidence="1">L,D-TPase catalytic domain-containing protein</fullName>
    </recommendedName>
</protein>
<keyword evidence="3" id="KW-1185">Reference proteome</keyword>